<dbReference type="PROSITE" id="PS51379">
    <property type="entry name" value="4FE4S_FER_2"/>
    <property type="match status" value="1"/>
</dbReference>
<feature type="domain" description="FAD-binding PCMH-type" evidence="10">
    <location>
        <begin position="64"/>
        <end position="282"/>
    </location>
</feature>
<dbReference type="Gene3D" id="1.10.45.10">
    <property type="entry name" value="Vanillyl-alcohol Oxidase, Chain A, domain 4"/>
    <property type="match status" value="1"/>
</dbReference>
<evidence type="ECO:0000256" key="1">
    <source>
        <dbReference type="ARBA" id="ARBA00001974"/>
    </source>
</evidence>
<dbReference type="Gene3D" id="3.30.465.10">
    <property type="match status" value="1"/>
</dbReference>
<dbReference type="GO" id="GO:0071949">
    <property type="term" value="F:FAD binding"/>
    <property type="evidence" value="ECO:0007669"/>
    <property type="project" value="InterPro"/>
</dbReference>
<dbReference type="PANTHER" id="PTHR11748:SF119">
    <property type="entry name" value="D-2-HYDROXYGLUTARATE DEHYDROGENASE"/>
    <property type="match status" value="1"/>
</dbReference>
<dbReference type="InterPro" id="IPR016169">
    <property type="entry name" value="FAD-bd_PCMH_sub2"/>
</dbReference>
<evidence type="ECO:0000256" key="5">
    <source>
        <dbReference type="ARBA" id="ARBA00023002"/>
    </source>
</evidence>
<evidence type="ECO:0000256" key="2">
    <source>
        <dbReference type="ARBA" id="ARBA00022630"/>
    </source>
</evidence>
<keyword evidence="3" id="KW-0479">Metal-binding</keyword>
<dbReference type="InterPro" id="IPR016164">
    <property type="entry name" value="FAD-linked_Oxase-like_C"/>
</dbReference>
<dbReference type="GO" id="GO:0051536">
    <property type="term" value="F:iron-sulfur cluster binding"/>
    <property type="evidence" value="ECO:0007669"/>
    <property type="project" value="UniProtKB-KW"/>
</dbReference>
<feature type="domain" description="4Fe-4S ferredoxin-type" evidence="9">
    <location>
        <begin position="609"/>
        <end position="639"/>
    </location>
</feature>
<dbReference type="GO" id="GO:0046872">
    <property type="term" value="F:metal ion binding"/>
    <property type="evidence" value="ECO:0007669"/>
    <property type="project" value="UniProtKB-KW"/>
</dbReference>
<evidence type="ECO:0000256" key="6">
    <source>
        <dbReference type="ARBA" id="ARBA00023004"/>
    </source>
</evidence>
<dbReference type="GO" id="GO:0008720">
    <property type="term" value="F:D-lactate dehydrogenase (NAD+) activity"/>
    <property type="evidence" value="ECO:0007669"/>
    <property type="project" value="TreeGrafter"/>
</dbReference>
<reference evidence="12" key="1">
    <citation type="submission" date="2016-10" db="EMBL/GenBank/DDBJ databases">
        <authorList>
            <person name="Varghese N."/>
            <person name="Submissions S."/>
        </authorList>
    </citation>
    <scope>NUCLEOTIDE SEQUENCE [LARGE SCALE GENOMIC DNA]</scope>
    <source>
        <strain evidence="12">CGMCC 4.6856</strain>
    </source>
</reference>
<dbReference type="PROSITE" id="PS51387">
    <property type="entry name" value="FAD_PCMH"/>
    <property type="match status" value="1"/>
</dbReference>
<name>A0A1H9CT06_9ACTN</name>
<dbReference type="Gene3D" id="3.30.70.2740">
    <property type="match status" value="1"/>
</dbReference>
<keyword evidence="7" id="KW-0411">Iron-sulfur</keyword>
<proteinExistence type="predicted"/>
<evidence type="ECO:0000256" key="4">
    <source>
        <dbReference type="ARBA" id="ARBA00022827"/>
    </source>
</evidence>
<dbReference type="Proteomes" id="UP000198504">
    <property type="component" value="Unassembled WGS sequence"/>
</dbReference>
<comment type="cofactor">
    <cofactor evidence="1">
        <name>FAD</name>
        <dbReference type="ChEBI" id="CHEBI:57692"/>
    </cofactor>
</comment>
<protein>
    <submittedName>
        <fullName evidence="11">FAD/FMN-containing dehydrogenase</fullName>
    </submittedName>
</protein>
<dbReference type="InterPro" id="IPR004113">
    <property type="entry name" value="FAD-bd_oxidored_4_C"/>
</dbReference>
<dbReference type="AlphaFoldDB" id="A0A1H9CT06"/>
<keyword evidence="2" id="KW-0285">Flavoprotein</keyword>
<organism evidence="11 12">
    <name type="scientific">Microlunatus flavus</name>
    <dbReference type="NCBI Taxonomy" id="1036181"/>
    <lineage>
        <taxon>Bacteria</taxon>
        <taxon>Bacillati</taxon>
        <taxon>Actinomycetota</taxon>
        <taxon>Actinomycetes</taxon>
        <taxon>Propionibacteriales</taxon>
        <taxon>Propionibacteriaceae</taxon>
        <taxon>Microlunatus</taxon>
    </lineage>
</organism>
<dbReference type="SUPFAM" id="SSF46548">
    <property type="entry name" value="alpha-helical ferredoxin"/>
    <property type="match status" value="1"/>
</dbReference>
<dbReference type="Pfam" id="PF13183">
    <property type="entry name" value="Fer4_8"/>
    <property type="match status" value="1"/>
</dbReference>
<keyword evidence="5" id="KW-0560">Oxidoreductase</keyword>
<evidence type="ECO:0000313" key="12">
    <source>
        <dbReference type="Proteomes" id="UP000198504"/>
    </source>
</evidence>
<dbReference type="Pfam" id="PF01565">
    <property type="entry name" value="FAD_binding_4"/>
    <property type="match status" value="1"/>
</dbReference>
<feature type="compositionally biased region" description="Polar residues" evidence="8">
    <location>
        <begin position="991"/>
        <end position="1006"/>
    </location>
</feature>
<dbReference type="InterPro" id="IPR016166">
    <property type="entry name" value="FAD-bd_PCMH"/>
</dbReference>
<accession>A0A1H9CT06</accession>
<evidence type="ECO:0000259" key="9">
    <source>
        <dbReference type="PROSITE" id="PS51379"/>
    </source>
</evidence>
<dbReference type="SUPFAM" id="SSF56176">
    <property type="entry name" value="FAD-binding/transporter-associated domain-like"/>
    <property type="match status" value="1"/>
</dbReference>
<dbReference type="GO" id="GO:0004458">
    <property type="term" value="F:D-lactate dehydrogenase (cytochrome) activity"/>
    <property type="evidence" value="ECO:0007669"/>
    <property type="project" value="TreeGrafter"/>
</dbReference>
<dbReference type="PROSITE" id="PS00198">
    <property type="entry name" value="4FE4S_FER_1"/>
    <property type="match status" value="1"/>
</dbReference>
<dbReference type="Gene3D" id="3.30.70.2190">
    <property type="match status" value="1"/>
</dbReference>
<dbReference type="EMBL" id="FOFA01000002">
    <property type="protein sequence ID" value="SEQ04289.1"/>
    <property type="molecule type" value="Genomic_DNA"/>
</dbReference>
<evidence type="ECO:0000313" key="11">
    <source>
        <dbReference type="EMBL" id="SEQ04289.1"/>
    </source>
</evidence>
<dbReference type="InterPro" id="IPR017896">
    <property type="entry name" value="4Fe4S_Fe-S-bd"/>
</dbReference>
<sequence length="1006" mass="105552">MRVARLRSHPTMSSTAPLLLVPGDGDVPEGLGDLTRELRSRDALGALDTSTLARALYSTDASLYRVVPQAVARPRHVDELLAVLDAARAARVPVTTRGAGTSCAGNAVGPGLVVDVGRHLTTIGEVDPEARTARVEPGVVQSALQATAAPYGLRFGPDPSTHNRCTIGGMIGNNACGPRALGYGRTADNVVALDVVTGRGERLHLEHGAPAPVSASLDAVREVVAGGLGTIRTELGTFGRQVSGYSLEHLLPERGFDVARFLAGTEGTLAVVTGATVRLVADAPHKRMVALGYATMADAADAVTAVLPHRPTAVEGLDRRIVDVVRRRRGDAAVPPLPRGDGFMLVEVVGDDAGEVEARADRVLADAGALDGSVVTDPTQALALWKIREDGAGLAGVSLAEPAYPGWEDAAVPPARLGAYLRDFDALLTEFGLDALPYGHFGDGCVHARIDFPLTRPGGAQTYRRFVEEAARVVAAYGGSMSGEHGDGRARSGLLPAMYSAEAIALFGRVKAAFDPDDLLNPGVLVDPAPVDADLRASGLVGRPLPVSRHFSAEVHKCSGVGKCLANTTGAQGVMCPSYQATREEKDSTRGRARVLQELVNGTLVDGWRAPEVHDALDLCLSCKGCARDCPTGIDMASYKSIATDHAYAGRLRPRSHYALGWLPRWGRLITRFPGLAALVNVTGATPGLRHLLRWGAGVDQRRSLPRFSDRPARARVDVDAPGAQGGRDVGRDVVVWVDSFSDCFEGAGAGPVVEVLRAAGYAPRFLERNACCGLTWISTGQREGARRQLRQALDVLHPVVAAGVPVVGLEPSCLAVWRSDAAELLDDPRVAEVAAGVHTLAELLEQTPGWSAPDLTDVEVVAQPHCHHASVIGWRADAALLAATGATVTTVGGCCGLAGNFGVEQGHYEVSVKVAEHDLLPAVRQRPDAVVLADGFSCRTQLAELADRQAVTLAELLSPGFRAPRAAPPEVAATPTPDPHDGSATAEPSVAQQRPTLNQGSVDVP</sequence>
<dbReference type="PANTHER" id="PTHR11748">
    <property type="entry name" value="D-LACTATE DEHYDROGENASE"/>
    <property type="match status" value="1"/>
</dbReference>
<dbReference type="STRING" id="1036181.SAMN05421756_102317"/>
<dbReference type="InterPro" id="IPR016171">
    <property type="entry name" value="Vanillyl_alc_oxidase_C-sub2"/>
</dbReference>
<evidence type="ECO:0000256" key="8">
    <source>
        <dbReference type="SAM" id="MobiDB-lite"/>
    </source>
</evidence>
<dbReference type="GO" id="GO:1903457">
    <property type="term" value="P:lactate catabolic process"/>
    <property type="evidence" value="ECO:0007669"/>
    <property type="project" value="TreeGrafter"/>
</dbReference>
<evidence type="ECO:0000256" key="7">
    <source>
        <dbReference type="ARBA" id="ARBA00023014"/>
    </source>
</evidence>
<evidence type="ECO:0000259" key="10">
    <source>
        <dbReference type="PROSITE" id="PS51387"/>
    </source>
</evidence>
<keyword evidence="12" id="KW-1185">Reference proteome</keyword>
<keyword evidence="4" id="KW-0274">FAD</keyword>
<evidence type="ECO:0000256" key="3">
    <source>
        <dbReference type="ARBA" id="ARBA00022723"/>
    </source>
</evidence>
<feature type="region of interest" description="Disordered" evidence="8">
    <location>
        <begin position="964"/>
        <end position="1006"/>
    </location>
</feature>
<dbReference type="SUPFAM" id="SSF55103">
    <property type="entry name" value="FAD-linked oxidases, C-terminal domain"/>
    <property type="match status" value="1"/>
</dbReference>
<gene>
    <name evidence="11" type="ORF">SAMN05421756_102317</name>
</gene>
<keyword evidence="6" id="KW-0408">Iron</keyword>
<dbReference type="InterPro" id="IPR017900">
    <property type="entry name" value="4Fe4S_Fe_S_CS"/>
</dbReference>
<dbReference type="Pfam" id="PF02913">
    <property type="entry name" value="FAD-oxidase_C"/>
    <property type="match status" value="1"/>
</dbReference>
<feature type="compositionally biased region" description="Low complexity" evidence="8">
    <location>
        <begin position="964"/>
        <end position="976"/>
    </location>
</feature>
<dbReference type="InterPro" id="IPR036318">
    <property type="entry name" value="FAD-bd_PCMH-like_sf"/>
</dbReference>
<dbReference type="InterPro" id="IPR006094">
    <property type="entry name" value="Oxid_FAD_bind_N"/>
</dbReference>